<dbReference type="GO" id="GO:0004515">
    <property type="term" value="F:nicotinate-nucleotide adenylyltransferase activity"/>
    <property type="evidence" value="ECO:0007669"/>
    <property type="project" value="UniProtKB-EC"/>
</dbReference>
<comment type="caution">
    <text evidence="13">The sequence shown here is derived from an EMBL/GenBank/DDBJ whole genome shotgun (WGS) entry which is preliminary data.</text>
</comment>
<sequence length="195" mass="22690">MSVPQKIGLFFGSFNPIHMGHLIIANLMAETTDLAKVWFVVSPQNPLKPAKGLLHEFDRYDMVRAAIYDNYKLEASDVEFHLPKPSYTINTLVHLKEKHPEKEFRIIMGGDNLESFTRWKNYQQILDFYGLYVYPRPNTQLSELQKHPNVTIVEAPTLDISATFIRNCIRKKQSVRYLVPDAVEEMIRVKGFYQD</sequence>
<keyword evidence="6 11" id="KW-0548">Nucleotidyltransferase</keyword>
<accession>A0ABS1KS04</accession>
<dbReference type="InterPro" id="IPR014729">
    <property type="entry name" value="Rossmann-like_a/b/a_fold"/>
</dbReference>
<evidence type="ECO:0000256" key="11">
    <source>
        <dbReference type="HAMAP-Rule" id="MF_00244"/>
    </source>
</evidence>
<gene>
    <name evidence="11" type="primary">nadD</name>
    <name evidence="13" type="ORF">JI741_12950</name>
</gene>
<comment type="pathway">
    <text evidence="2 11">Cofactor biosynthesis; NAD(+) biosynthesis; deamido-NAD(+) from nicotinate D-ribonucleotide: step 1/1.</text>
</comment>
<reference evidence="13 14" key="1">
    <citation type="submission" date="2021-01" db="EMBL/GenBank/DDBJ databases">
        <title>Chryseolinea sp. Jin1 Genome sequencing and assembly.</title>
        <authorList>
            <person name="Kim I."/>
        </authorList>
    </citation>
    <scope>NUCLEOTIDE SEQUENCE [LARGE SCALE GENOMIC DNA]</scope>
    <source>
        <strain evidence="13 14">Jin1</strain>
    </source>
</reference>
<dbReference type="EC" id="2.7.7.18" evidence="11"/>
<proteinExistence type="inferred from homology"/>
<comment type="similarity">
    <text evidence="3 11">Belongs to the NadD family.</text>
</comment>
<feature type="domain" description="Cytidyltransferase-like" evidence="12">
    <location>
        <begin position="9"/>
        <end position="167"/>
    </location>
</feature>
<evidence type="ECO:0000313" key="14">
    <source>
        <dbReference type="Proteomes" id="UP000613030"/>
    </source>
</evidence>
<name>A0ABS1KS04_9BACT</name>
<dbReference type="PANTHER" id="PTHR39321:SF3">
    <property type="entry name" value="PHOSPHOPANTETHEINE ADENYLYLTRANSFERASE"/>
    <property type="match status" value="1"/>
</dbReference>
<dbReference type="Pfam" id="PF01467">
    <property type="entry name" value="CTP_transf_like"/>
    <property type="match status" value="1"/>
</dbReference>
<evidence type="ECO:0000256" key="3">
    <source>
        <dbReference type="ARBA" id="ARBA00009014"/>
    </source>
</evidence>
<evidence type="ECO:0000259" key="12">
    <source>
        <dbReference type="Pfam" id="PF01467"/>
    </source>
</evidence>
<evidence type="ECO:0000256" key="6">
    <source>
        <dbReference type="ARBA" id="ARBA00022695"/>
    </source>
</evidence>
<dbReference type="CDD" id="cd02165">
    <property type="entry name" value="NMNAT"/>
    <property type="match status" value="1"/>
</dbReference>
<keyword evidence="8 11" id="KW-0067">ATP-binding</keyword>
<dbReference type="NCBIfam" id="TIGR00125">
    <property type="entry name" value="cyt_tran_rel"/>
    <property type="match status" value="1"/>
</dbReference>
<organism evidence="13 14">
    <name type="scientific">Chryseolinea lacunae</name>
    <dbReference type="NCBI Taxonomy" id="2801331"/>
    <lineage>
        <taxon>Bacteria</taxon>
        <taxon>Pseudomonadati</taxon>
        <taxon>Bacteroidota</taxon>
        <taxon>Cytophagia</taxon>
        <taxon>Cytophagales</taxon>
        <taxon>Fulvivirgaceae</taxon>
        <taxon>Chryseolinea</taxon>
    </lineage>
</organism>
<evidence type="ECO:0000256" key="5">
    <source>
        <dbReference type="ARBA" id="ARBA00022679"/>
    </source>
</evidence>
<comment type="function">
    <text evidence="1 11">Catalyzes the reversible adenylation of nicotinate mononucleotide (NaMN) to nicotinic acid adenine dinucleotide (NaAD).</text>
</comment>
<protein>
    <recommendedName>
        <fullName evidence="11">Probable nicotinate-nucleotide adenylyltransferase</fullName>
        <ecNumber evidence="11">2.7.7.18</ecNumber>
    </recommendedName>
    <alternativeName>
        <fullName evidence="11">Deamido-NAD(+) diphosphorylase</fullName>
    </alternativeName>
    <alternativeName>
        <fullName evidence="11">Deamido-NAD(+) pyrophosphorylase</fullName>
    </alternativeName>
    <alternativeName>
        <fullName evidence="11">Nicotinate mononucleotide adenylyltransferase</fullName>
        <shortName evidence="11">NaMN adenylyltransferase</shortName>
    </alternativeName>
</protein>
<dbReference type="PANTHER" id="PTHR39321">
    <property type="entry name" value="NICOTINATE-NUCLEOTIDE ADENYLYLTRANSFERASE-RELATED"/>
    <property type="match status" value="1"/>
</dbReference>
<keyword evidence="5 11" id="KW-0808">Transferase</keyword>
<evidence type="ECO:0000256" key="9">
    <source>
        <dbReference type="ARBA" id="ARBA00023027"/>
    </source>
</evidence>
<keyword evidence="7 11" id="KW-0547">Nucleotide-binding</keyword>
<evidence type="ECO:0000256" key="10">
    <source>
        <dbReference type="ARBA" id="ARBA00048721"/>
    </source>
</evidence>
<dbReference type="HAMAP" id="MF_00244">
    <property type="entry name" value="NaMN_adenylyltr"/>
    <property type="match status" value="1"/>
</dbReference>
<dbReference type="SUPFAM" id="SSF52374">
    <property type="entry name" value="Nucleotidylyl transferase"/>
    <property type="match status" value="1"/>
</dbReference>
<keyword evidence="9 11" id="KW-0520">NAD</keyword>
<dbReference type="EMBL" id="JAERRB010000004">
    <property type="protein sequence ID" value="MBL0742130.1"/>
    <property type="molecule type" value="Genomic_DNA"/>
</dbReference>
<dbReference type="InterPro" id="IPR005248">
    <property type="entry name" value="NadD/NMNAT"/>
</dbReference>
<evidence type="ECO:0000256" key="4">
    <source>
        <dbReference type="ARBA" id="ARBA00022642"/>
    </source>
</evidence>
<comment type="catalytic activity">
    <reaction evidence="10 11">
        <text>nicotinate beta-D-ribonucleotide + ATP + H(+) = deamido-NAD(+) + diphosphate</text>
        <dbReference type="Rhea" id="RHEA:22860"/>
        <dbReference type="ChEBI" id="CHEBI:15378"/>
        <dbReference type="ChEBI" id="CHEBI:30616"/>
        <dbReference type="ChEBI" id="CHEBI:33019"/>
        <dbReference type="ChEBI" id="CHEBI:57502"/>
        <dbReference type="ChEBI" id="CHEBI:58437"/>
        <dbReference type="EC" id="2.7.7.18"/>
    </reaction>
</comment>
<dbReference type="InterPro" id="IPR004821">
    <property type="entry name" value="Cyt_trans-like"/>
</dbReference>
<keyword evidence="4 11" id="KW-0662">Pyridine nucleotide biosynthesis</keyword>
<evidence type="ECO:0000256" key="8">
    <source>
        <dbReference type="ARBA" id="ARBA00022840"/>
    </source>
</evidence>
<dbReference type="NCBIfam" id="NF000840">
    <property type="entry name" value="PRK00071.1-3"/>
    <property type="match status" value="1"/>
</dbReference>
<evidence type="ECO:0000256" key="7">
    <source>
        <dbReference type="ARBA" id="ARBA00022741"/>
    </source>
</evidence>
<dbReference type="Proteomes" id="UP000613030">
    <property type="component" value="Unassembled WGS sequence"/>
</dbReference>
<dbReference type="RefSeq" id="WP_202010035.1">
    <property type="nucleotide sequence ID" value="NZ_JAERRB010000004.1"/>
</dbReference>
<dbReference type="NCBIfam" id="TIGR00482">
    <property type="entry name" value="nicotinate (nicotinamide) nucleotide adenylyltransferase"/>
    <property type="match status" value="1"/>
</dbReference>
<keyword evidence="14" id="KW-1185">Reference proteome</keyword>
<evidence type="ECO:0000313" key="13">
    <source>
        <dbReference type="EMBL" id="MBL0742130.1"/>
    </source>
</evidence>
<dbReference type="Gene3D" id="3.40.50.620">
    <property type="entry name" value="HUPs"/>
    <property type="match status" value="1"/>
</dbReference>
<evidence type="ECO:0000256" key="1">
    <source>
        <dbReference type="ARBA" id="ARBA00002324"/>
    </source>
</evidence>
<evidence type="ECO:0000256" key="2">
    <source>
        <dbReference type="ARBA" id="ARBA00005019"/>
    </source>
</evidence>